<dbReference type="STRING" id="279113.CPter91_3131"/>
<dbReference type="FunFam" id="1.10.10.10:FF:000001">
    <property type="entry name" value="LysR family transcriptional regulator"/>
    <property type="match status" value="1"/>
</dbReference>
<dbReference type="Pfam" id="PF03466">
    <property type="entry name" value="LysR_substrate"/>
    <property type="match status" value="1"/>
</dbReference>
<proteinExistence type="inferred from homology"/>
<name>A0A127Q614_9BURK</name>
<keyword evidence="2" id="KW-0805">Transcription regulation</keyword>
<dbReference type="Gene3D" id="1.10.10.10">
    <property type="entry name" value="Winged helix-like DNA-binding domain superfamily/Winged helix DNA-binding domain"/>
    <property type="match status" value="1"/>
</dbReference>
<organism evidence="6 7">
    <name type="scientific">Collimonas pratensis</name>
    <dbReference type="NCBI Taxonomy" id="279113"/>
    <lineage>
        <taxon>Bacteria</taxon>
        <taxon>Pseudomonadati</taxon>
        <taxon>Pseudomonadota</taxon>
        <taxon>Betaproteobacteria</taxon>
        <taxon>Burkholderiales</taxon>
        <taxon>Oxalobacteraceae</taxon>
        <taxon>Collimonas</taxon>
    </lineage>
</organism>
<evidence type="ECO:0000256" key="1">
    <source>
        <dbReference type="ARBA" id="ARBA00009437"/>
    </source>
</evidence>
<dbReference type="GO" id="GO:0003700">
    <property type="term" value="F:DNA-binding transcription factor activity"/>
    <property type="evidence" value="ECO:0007669"/>
    <property type="project" value="InterPro"/>
</dbReference>
<dbReference type="GO" id="GO:0006351">
    <property type="term" value="P:DNA-templated transcription"/>
    <property type="evidence" value="ECO:0007669"/>
    <property type="project" value="TreeGrafter"/>
</dbReference>
<dbReference type="GO" id="GO:0043565">
    <property type="term" value="F:sequence-specific DNA binding"/>
    <property type="evidence" value="ECO:0007669"/>
    <property type="project" value="TreeGrafter"/>
</dbReference>
<dbReference type="KEGG" id="cpra:CPter91_3131"/>
<dbReference type="CDD" id="cd08477">
    <property type="entry name" value="PBP2_CrgA_like_8"/>
    <property type="match status" value="1"/>
</dbReference>
<dbReference type="EMBL" id="CP013234">
    <property type="protein sequence ID" value="AMP05467.1"/>
    <property type="molecule type" value="Genomic_DNA"/>
</dbReference>
<evidence type="ECO:0000313" key="7">
    <source>
        <dbReference type="Proteomes" id="UP000074561"/>
    </source>
</evidence>
<keyword evidence="3" id="KW-0238">DNA-binding</keyword>
<evidence type="ECO:0000256" key="4">
    <source>
        <dbReference type="ARBA" id="ARBA00023163"/>
    </source>
</evidence>
<evidence type="ECO:0000256" key="2">
    <source>
        <dbReference type="ARBA" id="ARBA00023015"/>
    </source>
</evidence>
<dbReference type="Proteomes" id="UP000074561">
    <property type="component" value="Chromosome"/>
</dbReference>
<dbReference type="InterPro" id="IPR036388">
    <property type="entry name" value="WH-like_DNA-bd_sf"/>
</dbReference>
<dbReference type="AlphaFoldDB" id="A0A127Q614"/>
<dbReference type="SUPFAM" id="SSF53850">
    <property type="entry name" value="Periplasmic binding protein-like II"/>
    <property type="match status" value="1"/>
</dbReference>
<evidence type="ECO:0000313" key="6">
    <source>
        <dbReference type="EMBL" id="AMP05467.1"/>
    </source>
</evidence>
<dbReference type="InterPro" id="IPR000847">
    <property type="entry name" value="LysR_HTH_N"/>
</dbReference>
<sequence length="303" mass="33613">MDRLTSMQIFVRVVEKGGFSAAAEEAGISPTMVGKHVRQLEEQLGVRLLNRTTRRQSLTEIGQLYFERCKLALLEIEAADASVKQMQLLPRGVLRVTAPATFGGQMLAAVIREYLERYPDVELDLSLNDRVVDLVEEGFEVGLRIGPLPDSSLVARPLQPYRALVCAAPDYLARHGTPQTPQQLLEHNCLSFVHGSRYNLWQFSRGGVQQEIEVHGNFRANNGLALRTAALQGIGIIMQPEALLCAEVAAGRLQCLLTDYELEHRPMHLVVASNRKMTPKLKSFIEFVLAHFGRDAAPFTAAA</sequence>
<gene>
    <name evidence="6" type="ORF">CPter91_3131</name>
</gene>
<reference evidence="6 7" key="1">
    <citation type="submission" date="2015-11" db="EMBL/GenBank/DDBJ databases">
        <title>Exploring the genomic traits of fungus-feeding bacterial genus Collimonas.</title>
        <authorList>
            <person name="Song C."/>
            <person name="Schmidt R."/>
            <person name="de Jager V."/>
            <person name="Krzyzanowska D."/>
            <person name="Jongedijk E."/>
            <person name="Cankar K."/>
            <person name="Beekwilder J."/>
            <person name="van Veen A."/>
            <person name="de Boer W."/>
            <person name="van Veen J.A."/>
            <person name="Garbeva P."/>
        </authorList>
    </citation>
    <scope>NUCLEOTIDE SEQUENCE [LARGE SCALE GENOMIC DNA]</scope>
    <source>
        <strain evidence="6 7">Ter91</strain>
    </source>
</reference>
<evidence type="ECO:0000259" key="5">
    <source>
        <dbReference type="PROSITE" id="PS50931"/>
    </source>
</evidence>
<evidence type="ECO:0000256" key="3">
    <source>
        <dbReference type="ARBA" id="ARBA00023125"/>
    </source>
</evidence>
<dbReference type="FunFam" id="3.40.190.290:FF:000001">
    <property type="entry name" value="Transcriptional regulator, LysR family"/>
    <property type="match status" value="1"/>
</dbReference>
<accession>A0A127Q614</accession>
<dbReference type="SUPFAM" id="SSF46785">
    <property type="entry name" value="Winged helix' DNA-binding domain"/>
    <property type="match status" value="1"/>
</dbReference>
<dbReference type="Gene3D" id="3.40.190.290">
    <property type="match status" value="1"/>
</dbReference>
<dbReference type="InterPro" id="IPR058163">
    <property type="entry name" value="LysR-type_TF_proteobact-type"/>
</dbReference>
<dbReference type="InterPro" id="IPR036390">
    <property type="entry name" value="WH_DNA-bd_sf"/>
</dbReference>
<dbReference type="PANTHER" id="PTHR30537:SF5">
    <property type="entry name" value="HTH-TYPE TRANSCRIPTIONAL ACTIVATOR TTDR-RELATED"/>
    <property type="match status" value="1"/>
</dbReference>
<feature type="domain" description="HTH lysR-type" evidence="5">
    <location>
        <begin position="1"/>
        <end position="59"/>
    </location>
</feature>
<protein>
    <submittedName>
        <fullName evidence="6">Bacterial regulatory helix-turn-helix, lysR family protein</fullName>
    </submittedName>
</protein>
<dbReference type="RefSeq" id="WP_061941437.1">
    <property type="nucleotide sequence ID" value="NZ_CP013234.1"/>
</dbReference>
<dbReference type="OrthoDB" id="9026421at2"/>
<keyword evidence="4" id="KW-0804">Transcription</keyword>
<dbReference type="PATRIC" id="fig|279113.9.peg.3097"/>
<dbReference type="PROSITE" id="PS50931">
    <property type="entry name" value="HTH_LYSR"/>
    <property type="match status" value="1"/>
</dbReference>
<dbReference type="PANTHER" id="PTHR30537">
    <property type="entry name" value="HTH-TYPE TRANSCRIPTIONAL REGULATOR"/>
    <property type="match status" value="1"/>
</dbReference>
<dbReference type="Pfam" id="PF00126">
    <property type="entry name" value="HTH_1"/>
    <property type="match status" value="1"/>
</dbReference>
<dbReference type="InterPro" id="IPR005119">
    <property type="entry name" value="LysR_subst-bd"/>
</dbReference>
<comment type="similarity">
    <text evidence="1">Belongs to the LysR transcriptional regulatory family.</text>
</comment>